<reference evidence="2" key="1">
    <citation type="submission" date="2018-02" db="EMBL/GenBank/DDBJ databases">
        <title>Rhizophora mucronata_Transcriptome.</title>
        <authorList>
            <person name="Meera S.P."/>
            <person name="Sreeshan A."/>
            <person name="Augustine A."/>
        </authorList>
    </citation>
    <scope>NUCLEOTIDE SEQUENCE</scope>
    <source>
        <tissue evidence="2">Leaf</tissue>
    </source>
</reference>
<organism evidence="2">
    <name type="scientific">Rhizophora mucronata</name>
    <name type="common">Asiatic mangrove</name>
    <dbReference type="NCBI Taxonomy" id="61149"/>
    <lineage>
        <taxon>Eukaryota</taxon>
        <taxon>Viridiplantae</taxon>
        <taxon>Streptophyta</taxon>
        <taxon>Embryophyta</taxon>
        <taxon>Tracheophyta</taxon>
        <taxon>Spermatophyta</taxon>
        <taxon>Magnoliopsida</taxon>
        <taxon>eudicotyledons</taxon>
        <taxon>Gunneridae</taxon>
        <taxon>Pentapetalae</taxon>
        <taxon>rosids</taxon>
        <taxon>fabids</taxon>
        <taxon>Malpighiales</taxon>
        <taxon>Rhizophoraceae</taxon>
        <taxon>Rhizophora</taxon>
    </lineage>
</organism>
<protein>
    <submittedName>
        <fullName evidence="2">Uncharacterized protein</fullName>
    </submittedName>
</protein>
<evidence type="ECO:0000313" key="2">
    <source>
        <dbReference type="EMBL" id="MBX64722.1"/>
    </source>
</evidence>
<feature type="compositionally biased region" description="Basic and acidic residues" evidence="1">
    <location>
        <begin position="1"/>
        <end position="14"/>
    </location>
</feature>
<sequence>MFTEAKGQKRDTRSGSRYWPDCGIE</sequence>
<dbReference type="AlphaFoldDB" id="A0A2P2QCK6"/>
<name>A0A2P2QCK6_RHIMU</name>
<dbReference type="EMBL" id="GGEC01084238">
    <property type="protein sequence ID" value="MBX64722.1"/>
    <property type="molecule type" value="Transcribed_RNA"/>
</dbReference>
<evidence type="ECO:0000256" key="1">
    <source>
        <dbReference type="SAM" id="MobiDB-lite"/>
    </source>
</evidence>
<proteinExistence type="predicted"/>
<feature type="region of interest" description="Disordered" evidence="1">
    <location>
        <begin position="1"/>
        <end position="25"/>
    </location>
</feature>
<accession>A0A2P2QCK6</accession>